<evidence type="ECO:0000313" key="3">
    <source>
        <dbReference type="EMBL" id="AGB41834.1"/>
    </source>
</evidence>
<dbReference type="Proteomes" id="UP000010880">
    <property type="component" value="Chromosome"/>
</dbReference>
<dbReference type="eggNOG" id="COG2206">
    <property type="taxonomic scope" value="Bacteria"/>
</dbReference>
<feature type="domain" description="HD-GYP" evidence="2">
    <location>
        <begin position="104"/>
        <end position="300"/>
    </location>
</feature>
<reference evidence="4" key="1">
    <citation type="submission" date="2012-02" db="EMBL/GenBank/DDBJ databases">
        <title>The complete genome of Halobacteroides halobius DSM 5150.</title>
        <authorList>
            <person name="Lucas S."/>
            <person name="Copeland A."/>
            <person name="Lapidus A."/>
            <person name="Glavina del Rio T."/>
            <person name="Dalin E."/>
            <person name="Tice H."/>
            <person name="Bruce D."/>
            <person name="Goodwin L."/>
            <person name="Pitluck S."/>
            <person name="Peters L."/>
            <person name="Mikhailova N."/>
            <person name="Gu W."/>
            <person name="Kyrpides N."/>
            <person name="Mavromatis K."/>
            <person name="Ivanova N."/>
            <person name="Brettin T."/>
            <person name="Detter J.C."/>
            <person name="Han C."/>
            <person name="Larimer F."/>
            <person name="Land M."/>
            <person name="Hauser L."/>
            <person name="Markowitz V."/>
            <person name="Cheng J.-F."/>
            <person name="Hugenholtz P."/>
            <person name="Woyke T."/>
            <person name="Wu D."/>
            <person name="Tindall B."/>
            <person name="Pomrenke H."/>
            <person name="Brambilla E."/>
            <person name="Klenk H.-P."/>
            <person name="Eisen J.A."/>
        </authorList>
    </citation>
    <scope>NUCLEOTIDE SEQUENCE [LARGE SCALE GENOMIC DNA]</scope>
    <source>
        <strain evidence="4">ATCC 35273 / DSM 5150 / MD-1</strain>
    </source>
</reference>
<sequence>MRLIKVENITANMKLAKPVYHQGRVLLNVYCSNLHKYKNKLLDIGIHHIYIEDEKSKNIEVNDIINRKTRIKSKKVIKKTMENISQNKKIEVNKINEAIQNIISDITNQETILVNLIDIKTTDDYTFEHSVNVAVLSILLGKSLNYNRKRLIKLGTGALLHDIGKVSIPEEILKKPDKLTDREYNIIKEHPKLGYENIKGYYNLSPLSQIAILSHHEKYDGSGYPHRLAKDDIHEFGKIVGIADVFDALTSDRCYRNRWPVHKAVDFLISKANEEFDPQLVNKFVKNIALYPNGISVKLSTGEKAIVKKQNQNCPTRPIVRVIEDKKGEELEEYKTLNLTETLNITIIDEEQK</sequence>
<proteinExistence type="predicted"/>
<dbReference type="InterPro" id="IPR003607">
    <property type="entry name" value="HD/PDEase_dom"/>
</dbReference>
<dbReference type="EMBL" id="CP003359">
    <property type="protein sequence ID" value="AGB41834.1"/>
    <property type="molecule type" value="Genomic_DNA"/>
</dbReference>
<dbReference type="HOGENOM" id="CLU_000445_92_1_9"/>
<evidence type="ECO:0000313" key="4">
    <source>
        <dbReference type="Proteomes" id="UP000010880"/>
    </source>
</evidence>
<dbReference type="SMART" id="SM00471">
    <property type="entry name" value="HDc"/>
    <property type="match status" value="1"/>
</dbReference>
<keyword evidence="4" id="KW-1185">Reference proteome</keyword>
<dbReference type="SUPFAM" id="SSF109604">
    <property type="entry name" value="HD-domain/PDEase-like"/>
    <property type="match status" value="1"/>
</dbReference>
<dbReference type="Gene3D" id="1.10.3210.10">
    <property type="entry name" value="Hypothetical protein af1432"/>
    <property type="match status" value="1"/>
</dbReference>
<gene>
    <name evidence="3" type="ordered locus">Halha_1923</name>
</gene>
<dbReference type="InterPro" id="IPR006675">
    <property type="entry name" value="HDIG_dom"/>
</dbReference>
<dbReference type="OrthoDB" id="9804747at2"/>
<dbReference type="Pfam" id="PF13487">
    <property type="entry name" value="HD_5"/>
    <property type="match status" value="1"/>
</dbReference>
<dbReference type="STRING" id="748449.Halha_1923"/>
<dbReference type="KEGG" id="hhl:Halha_1923"/>
<evidence type="ECO:0000259" key="1">
    <source>
        <dbReference type="PROSITE" id="PS51831"/>
    </source>
</evidence>
<dbReference type="InterPro" id="IPR006674">
    <property type="entry name" value="HD_domain"/>
</dbReference>
<dbReference type="CDD" id="cd00077">
    <property type="entry name" value="HDc"/>
    <property type="match status" value="1"/>
</dbReference>
<dbReference type="InterPro" id="IPR037522">
    <property type="entry name" value="HD_GYP_dom"/>
</dbReference>
<organism evidence="3 4">
    <name type="scientific">Halobacteroides halobius (strain ATCC 35273 / DSM 5150 / MD-1)</name>
    <dbReference type="NCBI Taxonomy" id="748449"/>
    <lineage>
        <taxon>Bacteria</taxon>
        <taxon>Bacillati</taxon>
        <taxon>Bacillota</taxon>
        <taxon>Clostridia</taxon>
        <taxon>Halanaerobiales</taxon>
        <taxon>Halobacteroidaceae</taxon>
        <taxon>Halobacteroides</taxon>
    </lineage>
</organism>
<dbReference type="PROSITE" id="PS51832">
    <property type="entry name" value="HD_GYP"/>
    <property type="match status" value="1"/>
</dbReference>
<accession>L0KBV1</accession>
<dbReference type="RefSeq" id="WP_015327550.1">
    <property type="nucleotide sequence ID" value="NC_019978.1"/>
</dbReference>
<feature type="domain" description="HD" evidence="1">
    <location>
        <begin position="126"/>
        <end position="249"/>
    </location>
</feature>
<dbReference type="PANTHER" id="PTHR43155:SF2">
    <property type="entry name" value="CYCLIC DI-GMP PHOSPHODIESTERASE PA4108"/>
    <property type="match status" value="1"/>
</dbReference>
<protein>
    <submittedName>
        <fullName evidence="3">Putative domain HDIG-containing protein</fullName>
    </submittedName>
</protein>
<evidence type="ECO:0000259" key="2">
    <source>
        <dbReference type="PROSITE" id="PS51832"/>
    </source>
</evidence>
<dbReference type="PROSITE" id="PS51831">
    <property type="entry name" value="HD"/>
    <property type="match status" value="1"/>
</dbReference>
<dbReference type="PANTHER" id="PTHR43155">
    <property type="entry name" value="CYCLIC DI-GMP PHOSPHODIESTERASE PA4108-RELATED"/>
    <property type="match status" value="1"/>
</dbReference>
<name>L0KBV1_HALHC</name>
<dbReference type="AlphaFoldDB" id="L0KBV1"/>
<dbReference type="NCBIfam" id="TIGR00277">
    <property type="entry name" value="HDIG"/>
    <property type="match status" value="1"/>
</dbReference>